<dbReference type="Proteomes" id="UP000294902">
    <property type="component" value="Unassembled WGS sequence"/>
</dbReference>
<comment type="caution">
    <text evidence="3">The sequence shown here is derived from an EMBL/GenBank/DDBJ whole genome shotgun (WGS) entry which is preliminary data.</text>
</comment>
<dbReference type="InterPro" id="IPR001107">
    <property type="entry name" value="Band_7"/>
</dbReference>
<dbReference type="EMBL" id="SMAL01000002">
    <property type="protein sequence ID" value="TCT16340.1"/>
    <property type="molecule type" value="Genomic_DNA"/>
</dbReference>
<dbReference type="OrthoDB" id="9812991at2"/>
<dbReference type="SUPFAM" id="SSF117892">
    <property type="entry name" value="Band 7/SPFH domain"/>
    <property type="match status" value="1"/>
</dbReference>
<dbReference type="GO" id="GO:0008233">
    <property type="term" value="F:peptidase activity"/>
    <property type="evidence" value="ECO:0007669"/>
    <property type="project" value="UniProtKB-KW"/>
</dbReference>
<evidence type="ECO:0000259" key="2">
    <source>
        <dbReference type="SMART" id="SM00244"/>
    </source>
</evidence>
<keyword evidence="3" id="KW-0645">Protease</keyword>
<evidence type="ECO:0000313" key="3">
    <source>
        <dbReference type="EMBL" id="TCT16340.1"/>
    </source>
</evidence>
<protein>
    <submittedName>
        <fullName evidence="3">Regulator of protease activity HflC (Stomatin/prohibitin superfamily)</fullName>
    </submittedName>
</protein>
<dbReference type="InterPro" id="IPR036013">
    <property type="entry name" value="Band_7/SPFH_dom_sf"/>
</dbReference>
<dbReference type="PANTHER" id="PTHR42911:SF1">
    <property type="entry name" value="MODULATOR OF FTSH PROTEASE HFLC"/>
    <property type="match status" value="1"/>
</dbReference>
<keyword evidence="4" id="KW-1185">Reference proteome</keyword>
<keyword evidence="1" id="KW-1133">Transmembrane helix</keyword>
<dbReference type="Pfam" id="PF01145">
    <property type="entry name" value="Band_7"/>
    <property type="match status" value="1"/>
</dbReference>
<reference evidence="3 4" key="1">
    <citation type="submission" date="2019-03" db="EMBL/GenBank/DDBJ databases">
        <title>Genomic Encyclopedia of Type Strains, Phase IV (KMG-IV): sequencing the most valuable type-strain genomes for metagenomic binning, comparative biology and taxonomic classification.</title>
        <authorList>
            <person name="Goeker M."/>
        </authorList>
    </citation>
    <scope>NUCLEOTIDE SEQUENCE [LARGE SCALE GENOMIC DNA]</scope>
    <source>
        <strain evidence="3 4">DSM 24629</strain>
    </source>
</reference>
<name>A0A4R3MP46_9FIRM</name>
<feature type="transmembrane region" description="Helical" evidence="1">
    <location>
        <begin position="6"/>
        <end position="26"/>
    </location>
</feature>
<accession>A0A4R3MP46</accession>
<keyword evidence="3" id="KW-0378">Hydrolase</keyword>
<dbReference type="Gene3D" id="3.30.479.30">
    <property type="entry name" value="Band 7 domain"/>
    <property type="match status" value="1"/>
</dbReference>
<dbReference type="RefSeq" id="WP_132250665.1">
    <property type="nucleotide sequence ID" value="NZ_SMAL01000002.1"/>
</dbReference>
<dbReference type="PANTHER" id="PTHR42911">
    <property type="entry name" value="MODULATOR OF FTSH PROTEASE HFLC"/>
    <property type="match status" value="1"/>
</dbReference>
<keyword evidence="1" id="KW-0472">Membrane</keyword>
<dbReference type="AlphaFoldDB" id="A0A4R3MP46"/>
<sequence>MKKTGIIIGIIFILTLIILSSSTFIVNEDEIAVIRNFGRVTAIIVNPSDKEQVIGNLKNNDRYESVKLKTEKGLHFKIPFIQSINKFTSKNLTYKSNTAIIQTRDDKKLEIAMYAQYRIIDPLVFSLTVSTLENMRQTMDNRVFPVVINSANTLIFNQFFYQNTLDNMIQSKQAELNKELERDFGIRVTDIGINRKNFPESNVAAIESKMAMQIEKERESLIAEGDKVFVEEKAKTDRIQKEIIAAALEESAKIKASADGEALKIYQESLVKDFEFYRFIERMDVYKHMNDITIFLDRDNDLLEFINGY</sequence>
<proteinExistence type="predicted"/>
<dbReference type="SMART" id="SM00244">
    <property type="entry name" value="PHB"/>
    <property type="match status" value="1"/>
</dbReference>
<evidence type="ECO:0000256" key="1">
    <source>
        <dbReference type="SAM" id="Phobius"/>
    </source>
</evidence>
<feature type="domain" description="Band 7" evidence="2">
    <location>
        <begin position="21"/>
        <end position="210"/>
    </location>
</feature>
<dbReference type="GO" id="GO:0006508">
    <property type="term" value="P:proteolysis"/>
    <property type="evidence" value="ECO:0007669"/>
    <property type="project" value="UniProtKB-KW"/>
</dbReference>
<evidence type="ECO:0000313" key="4">
    <source>
        <dbReference type="Proteomes" id="UP000294902"/>
    </source>
</evidence>
<gene>
    <name evidence="3" type="ORF">EDC18_102358</name>
</gene>
<organism evidence="3 4">
    <name type="scientific">Natranaerovirga pectinivora</name>
    <dbReference type="NCBI Taxonomy" id="682400"/>
    <lineage>
        <taxon>Bacteria</taxon>
        <taxon>Bacillati</taxon>
        <taxon>Bacillota</taxon>
        <taxon>Clostridia</taxon>
        <taxon>Lachnospirales</taxon>
        <taxon>Natranaerovirgaceae</taxon>
        <taxon>Natranaerovirga</taxon>
    </lineage>
</organism>
<keyword evidence="1" id="KW-0812">Transmembrane</keyword>